<evidence type="ECO:0000256" key="2">
    <source>
        <dbReference type="SAM" id="Phobius"/>
    </source>
</evidence>
<feature type="transmembrane region" description="Helical" evidence="2">
    <location>
        <begin position="194"/>
        <end position="216"/>
    </location>
</feature>
<evidence type="ECO:0000259" key="3">
    <source>
        <dbReference type="Pfam" id="PF20152"/>
    </source>
</evidence>
<keyword evidence="2" id="KW-1133">Transmembrane helix</keyword>
<sequence>MPRIRSTSTTLQNLDDTIGAYLIGLVASSILYGIICNQAWTYFFTYRDRLFLRGTVIASLTLVTVHTALHTHASYVMFVTNFSRYTGLDRICILDLELLVGRYCSHLPSVLRDPGLPIGEKEMDYSDNDRWAPTNIILVPRSTGIDNNFSTGTGLTIVQIGFSLALCVSVLGRTFGSTGSGTYLMELATGSQRYLLIVPLALTMVGDILCATTLCYHLQANWTGIRRTDTLIQRLMVYAVSTGALVGAGVLTILLTMVLRPDSYIFVGLFEVFGNLYVLSLLARLNSRIPPSPARPINVTNNEEHYMTSLRFEDCLEGTVQTLDSVASTRAHPNSKQSNAGDGKFDNQILPLGSSAHHIADGPESILPRDDQGS</sequence>
<keyword evidence="2" id="KW-0812">Transmembrane</keyword>
<feature type="transmembrane region" description="Helical" evidence="2">
    <location>
        <begin position="237"/>
        <end position="258"/>
    </location>
</feature>
<feature type="transmembrane region" description="Helical" evidence="2">
    <location>
        <begin position="264"/>
        <end position="285"/>
    </location>
</feature>
<evidence type="ECO:0000313" key="5">
    <source>
        <dbReference type="Proteomes" id="UP001049176"/>
    </source>
</evidence>
<keyword evidence="2" id="KW-0472">Membrane</keyword>
<evidence type="ECO:0000256" key="1">
    <source>
        <dbReference type="SAM" id="MobiDB-lite"/>
    </source>
</evidence>
<reference evidence="4" key="1">
    <citation type="journal article" date="2021" name="Genome Biol. Evol.">
        <title>The assembled and annotated genome of the fairy-ring fungus Marasmius oreades.</title>
        <authorList>
            <person name="Hiltunen M."/>
            <person name="Ament-Velasquez S.L."/>
            <person name="Johannesson H."/>
        </authorList>
    </citation>
    <scope>NUCLEOTIDE SEQUENCE</scope>
    <source>
        <strain evidence="4">03SP1</strain>
    </source>
</reference>
<accession>A0A9P7URE7</accession>
<dbReference type="EMBL" id="CM032187">
    <property type="protein sequence ID" value="KAG7089089.1"/>
    <property type="molecule type" value="Genomic_DNA"/>
</dbReference>
<dbReference type="RefSeq" id="XP_043005559.1">
    <property type="nucleotide sequence ID" value="XM_043155777.1"/>
</dbReference>
<dbReference type="InterPro" id="IPR045339">
    <property type="entry name" value="DUF6534"/>
</dbReference>
<evidence type="ECO:0000313" key="4">
    <source>
        <dbReference type="EMBL" id="KAG7089089.1"/>
    </source>
</evidence>
<feature type="domain" description="DUF6534" evidence="3">
    <location>
        <begin position="204"/>
        <end position="288"/>
    </location>
</feature>
<dbReference type="Pfam" id="PF20152">
    <property type="entry name" value="DUF6534"/>
    <property type="match status" value="1"/>
</dbReference>
<gene>
    <name evidence="4" type="ORF">E1B28_010798</name>
</gene>
<proteinExistence type="predicted"/>
<organism evidence="4 5">
    <name type="scientific">Marasmius oreades</name>
    <name type="common">fairy-ring Marasmius</name>
    <dbReference type="NCBI Taxonomy" id="181124"/>
    <lineage>
        <taxon>Eukaryota</taxon>
        <taxon>Fungi</taxon>
        <taxon>Dikarya</taxon>
        <taxon>Basidiomycota</taxon>
        <taxon>Agaricomycotina</taxon>
        <taxon>Agaricomycetes</taxon>
        <taxon>Agaricomycetidae</taxon>
        <taxon>Agaricales</taxon>
        <taxon>Marasmiineae</taxon>
        <taxon>Marasmiaceae</taxon>
        <taxon>Marasmius</taxon>
    </lineage>
</organism>
<dbReference type="OrthoDB" id="2535105at2759"/>
<feature type="transmembrane region" description="Helical" evidence="2">
    <location>
        <begin position="20"/>
        <end position="43"/>
    </location>
</feature>
<dbReference type="PANTHER" id="PTHR40465:SF1">
    <property type="entry name" value="DUF6534 DOMAIN-CONTAINING PROTEIN"/>
    <property type="match status" value="1"/>
</dbReference>
<dbReference type="Proteomes" id="UP001049176">
    <property type="component" value="Chromosome 7"/>
</dbReference>
<feature type="transmembrane region" description="Helical" evidence="2">
    <location>
        <begin position="50"/>
        <end position="69"/>
    </location>
</feature>
<name>A0A9P7URE7_9AGAR</name>
<dbReference type="AlphaFoldDB" id="A0A9P7URE7"/>
<feature type="region of interest" description="Disordered" evidence="1">
    <location>
        <begin position="355"/>
        <end position="374"/>
    </location>
</feature>
<dbReference type="GeneID" id="66079873"/>
<protein>
    <recommendedName>
        <fullName evidence="3">DUF6534 domain-containing protein</fullName>
    </recommendedName>
</protein>
<keyword evidence="5" id="KW-1185">Reference proteome</keyword>
<comment type="caution">
    <text evidence="4">The sequence shown here is derived from an EMBL/GenBank/DDBJ whole genome shotgun (WGS) entry which is preliminary data.</text>
</comment>
<dbReference type="KEGG" id="more:E1B28_010798"/>
<dbReference type="PANTHER" id="PTHR40465">
    <property type="entry name" value="CHROMOSOME 1, WHOLE GENOME SHOTGUN SEQUENCE"/>
    <property type="match status" value="1"/>
</dbReference>